<dbReference type="EMBL" id="MRZV01000641">
    <property type="protein sequence ID" value="PIK46485.1"/>
    <property type="molecule type" value="Genomic_DNA"/>
</dbReference>
<name>A0A2G8KEU4_STIJA</name>
<dbReference type="InterPro" id="IPR043502">
    <property type="entry name" value="DNA/RNA_pol_sf"/>
</dbReference>
<dbReference type="InterPro" id="IPR043128">
    <property type="entry name" value="Rev_trsase/Diguanyl_cyclase"/>
</dbReference>
<gene>
    <name evidence="1" type="ORF">BSL78_16646</name>
</gene>
<keyword evidence="2" id="KW-1185">Reference proteome</keyword>
<evidence type="ECO:0008006" key="3">
    <source>
        <dbReference type="Google" id="ProtNLM"/>
    </source>
</evidence>
<dbReference type="Proteomes" id="UP000230750">
    <property type="component" value="Unassembled WGS sequence"/>
</dbReference>
<dbReference type="Gene3D" id="3.10.10.10">
    <property type="entry name" value="HIV Type 1 Reverse Transcriptase, subunit A, domain 1"/>
    <property type="match status" value="1"/>
</dbReference>
<evidence type="ECO:0000313" key="2">
    <source>
        <dbReference type="Proteomes" id="UP000230750"/>
    </source>
</evidence>
<dbReference type="STRING" id="307972.A0A2G8KEU4"/>
<organism evidence="1 2">
    <name type="scientific">Stichopus japonicus</name>
    <name type="common">Sea cucumber</name>
    <dbReference type="NCBI Taxonomy" id="307972"/>
    <lineage>
        <taxon>Eukaryota</taxon>
        <taxon>Metazoa</taxon>
        <taxon>Echinodermata</taxon>
        <taxon>Eleutherozoa</taxon>
        <taxon>Echinozoa</taxon>
        <taxon>Holothuroidea</taxon>
        <taxon>Aspidochirotacea</taxon>
        <taxon>Aspidochirotida</taxon>
        <taxon>Stichopodidae</taxon>
        <taxon>Apostichopus</taxon>
    </lineage>
</organism>
<reference evidence="1 2" key="1">
    <citation type="journal article" date="2017" name="PLoS Biol.">
        <title>The sea cucumber genome provides insights into morphological evolution and visceral regeneration.</title>
        <authorList>
            <person name="Zhang X."/>
            <person name="Sun L."/>
            <person name="Yuan J."/>
            <person name="Sun Y."/>
            <person name="Gao Y."/>
            <person name="Zhang L."/>
            <person name="Li S."/>
            <person name="Dai H."/>
            <person name="Hamel J.F."/>
            <person name="Liu C."/>
            <person name="Yu Y."/>
            <person name="Liu S."/>
            <person name="Lin W."/>
            <person name="Guo K."/>
            <person name="Jin S."/>
            <person name="Xu P."/>
            <person name="Storey K.B."/>
            <person name="Huan P."/>
            <person name="Zhang T."/>
            <person name="Zhou Y."/>
            <person name="Zhang J."/>
            <person name="Lin C."/>
            <person name="Li X."/>
            <person name="Xing L."/>
            <person name="Huo D."/>
            <person name="Sun M."/>
            <person name="Wang L."/>
            <person name="Mercier A."/>
            <person name="Li F."/>
            <person name="Yang H."/>
            <person name="Xiang J."/>
        </authorList>
    </citation>
    <scope>NUCLEOTIDE SEQUENCE [LARGE SCALE GENOMIC DNA]</scope>
    <source>
        <strain evidence="1">Shaxun</strain>
        <tissue evidence="1">Muscle</tissue>
    </source>
</reference>
<dbReference type="OrthoDB" id="4369127at2759"/>
<dbReference type="PANTHER" id="PTHR24559">
    <property type="entry name" value="TRANSPOSON TY3-I GAG-POL POLYPROTEIN"/>
    <property type="match status" value="1"/>
</dbReference>
<protein>
    <recommendedName>
        <fullName evidence="3">Retrovirus-related Pol polyprotein from transposon</fullName>
    </recommendedName>
</protein>
<proteinExistence type="predicted"/>
<dbReference type="InterPro" id="IPR053134">
    <property type="entry name" value="RNA-dir_DNA_polymerase"/>
</dbReference>
<sequence>MVPSLDLSGLTVKQREVVTRMLKEENAAFSRDDFDQGCVPDLQMRIHVSDPRPSAENYASIPRPLYKEVKDYLQDLINRGWVTRSKSNYSSPVVCVRKRDGTLRLCIDYRELNRKTIDDRQPIPKIQDILDGLAGNSWFSTLGTTRGLWRKKANI</sequence>
<dbReference type="Gene3D" id="3.30.70.270">
    <property type="match status" value="1"/>
</dbReference>
<dbReference type="AlphaFoldDB" id="A0A2G8KEU4"/>
<dbReference type="PANTHER" id="PTHR24559:SF435">
    <property type="entry name" value="RIBONUCLEASE H"/>
    <property type="match status" value="1"/>
</dbReference>
<accession>A0A2G8KEU4</accession>
<comment type="caution">
    <text evidence="1">The sequence shown here is derived from an EMBL/GenBank/DDBJ whole genome shotgun (WGS) entry which is preliminary data.</text>
</comment>
<evidence type="ECO:0000313" key="1">
    <source>
        <dbReference type="EMBL" id="PIK46485.1"/>
    </source>
</evidence>
<dbReference type="SUPFAM" id="SSF56672">
    <property type="entry name" value="DNA/RNA polymerases"/>
    <property type="match status" value="1"/>
</dbReference>